<sequence length="54" mass="6161">MRYMERRPVQIWLPDVHSEAFTAEAHRQAAAVARAAQTSDDLDFVEAVSDTRDE</sequence>
<dbReference type="Proteomes" id="UP000230842">
    <property type="component" value="Unassembled WGS sequence"/>
</dbReference>
<dbReference type="AlphaFoldDB" id="A0A2M9BJB9"/>
<name>A0A2M9BJB9_9ACTN</name>
<accession>A0A2M9BJB9</accession>
<dbReference type="Pfam" id="PF11455">
    <property type="entry name" value="MazE-like"/>
    <property type="match status" value="1"/>
</dbReference>
<proteinExistence type="predicted"/>
<keyword evidence="2" id="KW-1185">Reference proteome</keyword>
<reference evidence="1 2" key="1">
    <citation type="submission" date="2017-11" db="EMBL/GenBank/DDBJ databases">
        <title>Genomic Encyclopedia of Archaeal and Bacterial Type Strains, Phase II (KMG-II): From Individual Species to Whole Genera.</title>
        <authorList>
            <person name="Goeker M."/>
        </authorList>
    </citation>
    <scope>NUCLEOTIDE SEQUENCE [LARGE SCALE GENOMIC DNA]</scope>
    <source>
        <strain evidence="1 2">DSM 27763</strain>
    </source>
</reference>
<evidence type="ECO:0000313" key="2">
    <source>
        <dbReference type="Proteomes" id="UP000230842"/>
    </source>
</evidence>
<comment type="caution">
    <text evidence="1">The sequence shown here is derived from an EMBL/GenBank/DDBJ whole genome shotgun (WGS) entry which is preliminary data.</text>
</comment>
<gene>
    <name evidence="1" type="ORF">CLV56_2275</name>
</gene>
<evidence type="ECO:0008006" key="3">
    <source>
        <dbReference type="Google" id="ProtNLM"/>
    </source>
</evidence>
<dbReference type="InterPro" id="IPR021558">
    <property type="entry name" value="MazE-like"/>
</dbReference>
<evidence type="ECO:0000313" key="1">
    <source>
        <dbReference type="EMBL" id="PJJ58031.1"/>
    </source>
</evidence>
<protein>
    <recommendedName>
        <fullName evidence="3">DUF3018 family protein</fullName>
    </recommendedName>
</protein>
<dbReference type="EMBL" id="PGEZ01000001">
    <property type="protein sequence ID" value="PJJ58031.1"/>
    <property type="molecule type" value="Genomic_DNA"/>
</dbReference>
<organism evidence="1 2">
    <name type="scientific">Mumia flava</name>
    <dbReference type="NCBI Taxonomy" id="1348852"/>
    <lineage>
        <taxon>Bacteria</taxon>
        <taxon>Bacillati</taxon>
        <taxon>Actinomycetota</taxon>
        <taxon>Actinomycetes</taxon>
        <taxon>Propionibacteriales</taxon>
        <taxon>Nocardioidaceae</taxon>
        <taxon>Mumia</taxon>
    </lineage>
</organism>